<feature type="domain" description="HTH crp-type" evidence="5">
    <location>
        <begin position="151"/>
        <end position="218"/>
    </location>
</feature>
<evidence type="ECO:0000259" key="5">
    <source>
        <dbReference type="PROSITE" id="PS51063"/>
    </source>
</evidence>
<dbReference type="EMBL" id="UAVR01000024">
    <property type="protein sequence ID" value="SQA92526.1"/>
    <property type="molecule type" value="Genomic_DNA"/>
</dbReference>
<evidence type="ECO:0000313" key="7">
    <source>
        <dbReference type="EMBL" id="SQA92526.1"/>
    </source>
</evidence>
<dbReference type="Pfam" id="PF13545">
    <property type="entry name" value="HTH_Crp_2"/>
    <property type="match status" value="1"/>
</dbReference>
<keyword evidence="2" id="KW-0238">DNA-binding</keyword>
<dbReference type="AlphaFoldDB" id="A0AAX2IRK2"/>
<dbReference type="GO" id="GO:0005829">
    <property type="term" value="C:cytosol"/>
    <property type="evidence" value="ECO:0007669"/>
    <property type="project" value="TreeGrafter"/>
</dbReference>
<evidence type="ECO:0000313" key="9">
    <source>
        <dbReference type="Proteomes" id="UP000251937"/>
    </source>
</evidence>
<dbReference type="SUPFAM" id="SSF51206">
    <property type="entry name" value="cAMP-binding domain-like"/>
    <property type="match status" value="1"/>
</dbReference>
<evidence type="ECO:0000259" key="4">
    <source>
        <dbReference type="PROSITE" id="PS50042"/>
    </source>
</evidence>
<gene>
    <name evidence="7" type="primary">aadR_1</name>
    <name evidence="7" type="ORF">NCTC11212_04107</name>
    <name evidence="6" type="ORF">SAMN05421800_13112</name>
</gene>
<dbReference type="InterPro" id="IPR012318">
    <property type="entry name" value="HTH_CRP"/>
</dbReference>
<dbReference type="PROSITE" id="PS51063">
    <property type="entry name" value="HTH_CRP_2"/>
    <property type="match status" value="1"/>
</dbReference>
<dbReference type="InterPro" id="IPR018490">
    <property type="entry name" value="cNMP-bd_dom_sf"/>
</dbReference>
<evidence type="ECO:0000256" key="1">
    <source>
        <dbReference type="ARBA" id="ARBA00023015"/>
    </source>
</evidence>
<dbReference type="PANTHER" id="PTHR24567">
    <property type="entry name" value="CRP FAMILY TRANSCRIPTIONAL REGULATORY PROTEIN"/>
    <property type="match status" value="1"/>
</dbReference>
<dbReference type="InterPro" id="IPR000595">
    <property type="entry name" value="cNMP-bd_dom"/>
</dbReference>
<dbReference type="GO" id="GO:0003677">
    <property type="term" value="F:DNA binding"/>
    <property type="evidence" value="ECO:0007669"/>
    <property type="project" value="UniProtKB-KW"/>
</dbReference>
<dbReference type="PRINTS" id="PR00034">
    <property type="entry name" value="HTHCRP"/>
</dbReference>
<dbReference type="InterPro" id="IPR036390">
    <property type="entry name" value="WH_DNA-bd_sf"/>
</dbReference>
<dbReference type="InterPro" id="IPR050397">
    <property type="entry name" value="Env_Response_Regulators"/>
</dbReference>
<dbReference type="SUPFAM" id="SSF46785">
    <property type="entry name" value="Winged helix' DNA-binding domain"/>
    <property type="match status" value="1"/>
</dbReference>
<dbReference type="Proteomes" id="UP000251937">
    <property type="component" value="Unassembled WGS sequence"/>
</dbReference>
<reference evidence="7 9" key="2">
    <citation type="submission" date="2018-06" db="EMBL/GenBank/DDBJ databases">
        <authorList>
            <consortium name="Pathogen Informatics"/>
            <person name="Doyle S."/>
        </authorList>
    </citation>
    <scope>NUCLEOTIDE SEQUENCE [LARGE SCALE GENOMIC DNA]</scope>
    <source>
        <strain evidence="7 9">NCTC11212</strain>
    </source>
</reference>
<dbReference type="EMBL" id="FUZE01000031">
    <property type="protein sequence ID" value="SKC09944.1"/>
    <property type="molecule type" value="Genomic_DNA"/>
</dbReference>
<dbReference type="RefSeq" id="WP_164463394.1">
    <property type="nucleotide sequence ID" value="NZ_CP033934.1"/>
</dbReference>
<keyword evidence="3" id="KW-0804">Transcription</keyword>
<dbReference type="Proteomes" id="UP000190669">
    <property type="component" value="Unassembled WGS sequence"/>
</dbReference>
<protein>
    <submittedName>
        <fullName evidence="7">Anaerobic aromatic degradation regulator</fullName>
    </submittedName>
    <submittedName>
        <fullName evidence="6">cAMP-binding domain of CRP or a regulatory subunit of cAMP-dependent protein kinases</fullName>
    </submittedName>
</protein>
<keyword evidence="8" id="KW-1185">Reference proteome</keyword>
<accession>A0AAX2IRK2</accession>
<dbReference type="CDD" id="cd00038">
    <property type="entry name" value="CAP_ED"/>
    <property type="match status" value="1"/>
</dbReference>
<dbReference type="PROSITE" id="PS50042">
    <property type="entry name" value="CNMP_BINDING_3"/>
    <property type="match status" value="1"/>
</dbReference>
<evidence type="ECO:0000256" key="2">
    <source>
        <dbReference type="ARBA" id="ARBA00023125"/>
    </source>
</evidence>
<dbReference type="SMART" id="SM00419">
    <property type="entry name" value="HTH_CRP"/>
    <property type="match status" value="1"/>
</dbReference>
<name>A0AAX2IRK2_9FLAO</name>
<evidence type="ECO:0000313" key="6">
    <source>
        <dbReference type="EMBL" id="SKC09944.1"/>
    </source>
</evidence>
<dbReference type="InterPro" id="IPR014710">
    <property type="entry name" value="RmlC-like_jellyroll"/>
</dbReference>
<feature type="domain" description="Cyclic nucleotide-binding" evidence="4">
    <location>
        <begin position="38"/>
        <end position="137"/>
    </location>
</feature>
<evidence type="ECO:0000313" key="8">
    <source>
        <dbReference type="Proteomes" id="UP000190669"/>
    </source>
</evidence>
<sequence>MSRSSISDGVSSLFIILYTFMVINEEILLNNGAVIQEYEAGETIFLEDSLPKYYFQIRAGLVKLNTYREDGSEFIHSLPSDGHCFAETFLWCNTGYCFNAVVISDSVIIRMIKSDFMNMVDRNKDLMQNLLHHNAERMFYRHKMLTTLSINNPSQRIYKVLEFLKMHHQVNEPFKFEVPLSRQQIANLTGLRVETVIRTVKKLEHENLVCISNGRICL</sequence>
<reference evidence="6 8" key="1">
    <citation type="submission" date="2017-02" db="EMBL/GenBank/DDBJ databases">
        <authorList>
            <person name="Varghese N."/>
            <person name="Submissions S."/>
        </authorList>
    </citation>
    <scope>NUCLEOTIDE SEQUENCE [LARGE SCALE GENOMIC DNA]</scope>
    <source>
        <strain evidence="6 8">DSM 16775</strain>
    </source>
</reference>
<evidence type="ECO:0000256" key="3">
    <source>
        <dbReference type="ARBA" id="ARBA00023163"/>
    </source>
</evidence>
<comment type="caution">
    <text evidence="7">The sequence shown here is derived from an EMBL/GenBank/DDBJ whole genome shotgun (WGS) entry which is preliminary data.</text>
</comment>
<dbReference type="Pfam" id="PF00027">
    <property type="entry name" value="cNMP_binding"/>
    <property type="match status" value="1"/>
</dbReference>
<dbReference type="PANTHER" id="PTHR24567:SF28">
    <property type="entry name" value="LISTERIOLYSIN REGULATORY PROTEIN"/>
    <property type="match status" value="1"/>
</dbReference>
<proteinExistence type="predicted"/>
<dbReference type="GO" id="GO:0003700">
    <property type="term" value="F:DNA-binding transcription factor activity"/>
    <property type="evidence" value="ECO:0007669"/>
    <property type="project" value="TreeGrafter"/>
</dbReference>
<dbReference type="Gene3D" id="2.60.120.10">
    <property type="entry name" value="Jelly Rolls"/>
    <property type="match status" value="1"/>
</dbReference>
<organism evidence="7 9">
    <name type="scientific">Chryseobacterium balustinum</name>
    <dbReference type="NCBI Taxonomy" id="246"/>
    <lineage>
        <taxon>Bacteria</taxon>
        <taxon>Pseudomonadati</taxon>
        <taxon>Bacteroidota</taxon>
        <taxon>Flavobacteriia</taxon>
        <taxon>Flavobacteriales</taxon>
        <taxon>Weeksellaceae</taxon>
        <taxon>Chryseobacterium group</taxon>
        <taxon>Chryseobacterium</taxon>
    </lineage>
</organism>
<keyword evidence="1" id="KW-0805">Transcription regulation</keyword>